<evidence type="ECO:0000313" key="4">
    <source>
        <dbReference type="Proteomes" id="UP000615446"/>
    </source>
</evidence>
<reference evidence="3" key="1">
    <citation type="submission" date="2019-10" db="EMBL/GenBank/DDBJ databases">
        <title>Conservation and host-specific expression of non-tandemly repeated heterogenous ribosome RNA gene in arbuscular mycorrhizal fungi.</title>
        <authorList>
            <person name="Maeda T."/>
            <person name="Kobayashi Y."/>
            <person name="Nakagawa T."/>
            <person name="Ezawa T."/>
            <person name="Yamaguchi K."/>
            <person name="Bino T."/>
            <person name="Nishimoto Y."/>
            <person name="Shigenobu S."/>
            <person name="Kawaguchi M."/>
        </authorList>
    </citation>
    <scope>NUCLEOTIDE SEQUENCE</scope>
    <source>
        <strain evidence="3">HR1</strain>
    </source>
</reference>
<accession>A0A8H3LIY0</accession>
<dbReference type="InterPro" id="IPR002156">
    <property type="entry name" value="RNaseH_domain"/>
</dbReference>
<dbReference type="Pfam" id="PF00075">
    <property type="entry name" value="RNase_H"/>
    <property type="match status" value="1"/>
</dbReference>
<feature type="domain" description="RNase H type-1" evidence="2">
    <location>
        <begin position="2"/>
        <end position="123"/>
    </location>
</feature>
<dbReference type="InterPro" id="IPR012337">
    <property type="entry name" value="RNaseH-like_sf"/>
</dbReference>
<evidence type="ECO:0000256" key="1">
    <source>
        <dbReference type="SAM" id="MobiDB-lite"/>
    </source>
</evidence>
<organism evidence="3 4">
    <name type="scientific">Rhizophagus clarus</name>
    <dbReference type="NCBI Taxonomy" id="94130"/>
    <lineage>
        <taxon>Eukaryota</taxon>
        <taxon>Fungi</taxon>
        <taxon>Fungi incertae sedis</taxon>
        <taxon>Mucoromycota</taxon>
        <taxon>Glomeromycotina</taxon>
        <taxon>Glomeromycetes</taxon>
        <taxon>Glomerales</taxon>
        <taxon>Glomeraceae</taxon>
        <taxon>Rhizophagus</taxon>
    </lineage>
</organism>
<evidence type="ECO:0000313" key="3">
    <source>
        <dbReference type="EMBL" id="GES86308.1"/>
    </source>
</evidence>
<dbReference type="GO" id="GO:0004523">
    <property type="term" value="F:RNA-DNA hybrid ribonuclease activity"/>
    <property type="evidence" value="ECO:0007669"/>
    <property type="project" value="InterPro"/>
</dbReference>
<comment type="caution">
    <text evidence="3">The sequence shown here is derived from an EMBL/GenBank/DDBJ whole genome shotgun (WGS) entry which is preliminary data.</text>
</comment>
<dbReference type="PROSITE" id="PS50879">
    <property type="entry name" value="RNASE_H_1"/>
    <property type="match status" value="1"/>
</dbReference>
<dbReference type="Proteomes" id="UP000615446">
    <property type="component" value="Unassembled WGS sequence"/>
</dbReference>
<dbReference type="SUPFAM" id="SSF53098">
    <property type="entry name" value="Ribonuclease H-like"/>
    <property type="match status" value="1"/>
</dbReference>
<evidence type="ECO:0000259" key="2">
    <source>
        <dbReference type="PROSITE" id="PS50879"/>
    </source>
</evidence>
<dbReference type="Gene3D" id="3.30.420.10">
    <property type="entry name" value="Ribonuclease H-like superfamily/Ribonuclease H"/>
    <property type="match status" value="1"/>
</dbReference>
<proteinExistence type="predicted"/>
<name>A0A8H3LIY0_9GLOM</name>
<dbReference type="OrthoDB" id="2447560at2759"/>
<protein>
    <submittedName>
        <fullName evidence="3">Ribonuclease H-like domain-containing protein</fullName>
    </submittedName>
</protein>
<sequence length="458" mass="52723">MVINQGAVFVETSSNLQFFIRLVNWPSSIRAELFAILLALLVCPRDCRVKIYTDSNCSISTITRFLRSRSKFCSRGFNNSLILIYIGLLIRDRNLDLELIKVKAHAGDPWNDLADELAKKGAALSTYHQLSFNFGSQACRFSPHFEDTPIEQKLRNFLSTIGTVQSCSEWRDLRINEDAFIQRSIQNSLWSFIIKILHHQLPVGRWLRKRKPFLYRDFHCQFCNNEADETISHLITCPNTAPLRQQIYEALRAFLSSTLPQFSDSLSSANLVNSEINGWIGTSIQSPRFLDLLTCAADRKMDSTQFTYIQQRFKWSRRHTVLFCAKLLVKLIWLFRSIIWLPRCERTVEWEKRNGISQKDKMSSLPVCKSRKQSPHRTPGDDSPSDTLILDDPYLAPPLKPPIITSKERFLKALDRTFIQMRALVHSGSSFSWLFKKLPGFYKVDLLGDGDGLLMISS</sequence>
<gene>
    <name evidence="3" type="ORF">RCL2_001336900</name>
</gene>
<dbReference type="AlphaFoldDB" id="A0A8H3LIY0"/>
<dbReference type="InterPro" id="IPR036397">
    <property type="entry name" value="RNaseH_sf"/>
</dbReference>
<dbReference type="GO" id="GO:0003676">
    <property type="term" value="F:nucleic acid binding"/>
    <property type="evidence" value="ECO:0007669"/>
    <property type="project" value="InterPro"/>
</dbReference>
<feature type="region of interest" description="Disordered" evidence="1">
    <location>
        <begin position="361"/>
        <end position="387"/>
    </location>
</feature>
<dbReference type="EMBL" id="BLAL01000160">
    <property type="protein sequence ID" value="GES86308.1"/>
    <property type="molecule type" value="Genomic_DNA"/>
</dbReference>